<comment type="caution">
    <text evidence="2">The sequence shown here is derived from an EMBL/GenBank/DDBJ whole genome shotgun (WGS) entry which is preliminary data.</text>
</comment>
<feature type="coiled-coil region" evidence="1">
    <location>
        <begin position="26"/>
        <end position="72"/>
    </location>
</feature>
<dbReference type="OrthoDB" id="309180at2759"/>
<name>A0A8S1NN17_9CILI</name>
<sequence>MNQTDPALIDQIKDKLKFSKINALKLQELDHMLNQIQSSKQQYEENKLITRLQTVENKLSEISNLLAELTLLIKKKSGFLQYFKLSPDIQSIQLKCCEEIKILYYDTSKHLEDCPLITISTYTQQKQMIDTDFIKIITLIKINHPKIFPIKYGLNLMLRQGIYSEIYEIEVLRRDLIKKIIEKTFNNLDEHQKQYLLQFDKKKHNYQLFKAEYSISSKICAFTSEFFPYVITAYQNQNIIYLCKDMKLKFFPNHFLTVLETNTKNQDLDNFSTVSDSNDEKNKNILKIANYGYIKFQYSNIDQQQEEIQNNEQKPEQQVLINYEFYLKNSNIFLLDYIPQINAQLFHDNNGFYILPEKTPIQNYYYLFYKKQLQTKAKEFKIGLQLKGTGWIYIETEKNKAERHNA</sequence>
<reference evidence="2" key="1">
    <citation type="submission" date="2021-01" db="EMBL/GenBank/DDBJ databases">
        <authorList>
            <consortium name="Genoscope - CEA"/>
            <person name="William W."/>
        </authorList>
    </citation>
    <scope>NUCLEOTIDE SEQUENCE</scope>
</reference>
<dbReference type="AlphaFoldDB" id="A0A8S1NN17"/>
<keyword evidence="3" id="KW-1185">Reference proteome</keyword>
<evidence type="ECO:0000313" key="2">
    <source>
        <dbReference type="EMBL" id="CAD8093948.1"/>
    </source>
</evidence>
<gene>
    <name evidence="2" type="ORF">PSON_ATCC_30995.1.T0610244</name>
</gene>
<evidence type="ECO:0000313" key="3">
    <source>
        <dbReference type="Proteomes" id="UP000692954"/>
    </source>
</evidence>
<protein>
    <submittedName>
        <fullName evidence="2">Uncharacterized protein</fullName>
    </submittedName>
</protein>
<accession>A0A8S1NN17</accession>
<organism evidence="2 3">
    <name type="scientific">Paramecium sonneborni</name>
    <dbReference type="NCBI Taxonomy" id="65129"/>
    <lineage>
        <taxon>Eukaryota</taxon>
        <taxon>Sar</taxon>
        <taxon>Alveolata</taxon>
        <taxon>Ciliophora</taxon>
        <taxon>Intramacronucleata</taxon>
        <taxon>Oligohymenophorea</taxon>
        <taxon>Peniculida</taxon>
        <taxon>Parameciidae</taxon>
        <taxon>Paramecium</taxon>
    </lineage>
</organism>
<keyword evidence="1" id="KW-0175">Coiled coil</keyword>
<dbReference type="EMBL" id="CAJJDN010000061">
    <property type="protein sequence ID" value="CAD8093948.1"/>
    <property type="molecule type" value="Genomic_DNA"/>
</dbReference>
<evidence type="ECO:0000256" key="1">
    <source>
        <dbReference type="SAM" id="Coils"/>
    </source>
</evidence>
<dbReference type="Proteomes" id="UP000692954">
    <property type="component" value="Unassembled WGS sequence"/>
</dbReference>
<proteinExistence type="predicted"/>